<dbReference type="PANTHER" id="PTHR11264:SF0">
    <property type="entry name" value="URACIL-DNA GLYCOSYLASE"/>
    <property type="match status" value="1"/>
</dbReference>
<keyword evidence="4" id="KW-0378">Hydrolase</keyword>
<keyword evidence="3" id="KW-0227">DNA damage</keyword>
<keyword evidence="5" id="KW-0234">DNA repair</keyword>
<organism evidence="9">
    <name type="scientific">Cervid alphaherpesvirus 4</name>
    <dbReference type="NCBI Taxonomy" id="2599603"/>
    <lineage>
        <taxon>Viruses</taxon>
        <taxon>Duplodnaviria</taxon>
        <taxon>Heunggongvirae</taxon>
        <taxon>Peploviricota</taxon>
        <taxon>Herviviricetes</taxon>
        <taxon>Herpesvirales</taxon>
        <taxon>Orthoherpesviridae</taxon>
        <taxon>Alphaherpesvirinae</taxon>
    </lineage>
</organism>
<dbReference type="InterPro" id="IPR036895">
    <property type="entry name" value="Uracil-DNA_glycosylase-like_sf"/>
</dbReference>
<protein>
    <submittedName>
        <fullName evidence="9">Uracil-DNA glycosylase</fullName>
    </submittedName>
</protein>
<feature type="compositionally biased region" description="Pro residues" evidence="7">
    <location>
        <begin position="22"/>
        <end position="50"/>
    </location>
</feature>
<evidence type="ECO:0000256" key="3">
    <source>
        <dbReference type="ARBA" id="ARBA00022763"/>
    </source>
</evidence>
<feature type="region of interest" description="Disordered" evidence="7">
    <location>
        <begin position="1"/>
        <end position="61"/>
    </location>
</feature>
<evidence type="ECO:0000256" key="5">
    <source>
        <dbReference type="ARBA" id="ARBA00023204"/>
    </source>
</evidence>
<evidence type="ECO:0000313" key="9">
    <source>
        <dbReference type="EMBL" id="QDZ06036.1"/>
    </source>
</evidence>
<dbReference type="PANTHER" id="PTHR11264">
    <property type="entry name" value="URACIL-DNA GLYCOSYLASE"/>
    <property type="match status" value="1"/>
</dbReference>
<reference evidence="9" key="1">
    <citation type="submission" date="2019-01" db="EMBL/GenBank/DDBJ databases">
        <title>Genetic characterization of a novel ruminant alphaherpesvirus of mule deer.</title>
        <authorList>
            <person name="Miller M.M."/>
            <person name="Munoz-Gutierrez J.F."/>
            <person name="Cornish T.E."/>
            <person name="Sondgeroth K.S."/>
            <person name="Creekmore T.E."/>
        </authorList>
    </citation>
    <scope>NUCLEOTIDE SEQUENCE</scope>
    <source>
        <strain evidence="9">MDHV00_2</strain>
    </source>
</reference>
<dbReference type="GO" id="GO:0097510">
    <property type="term" value="P:base-excision repair, AP site formation via deaminated base removal"/>
    <property type="evidence" value="ECO:0007669"/>
    <property type="project" value="TreeGrafter"/>
</dbReference>
<dbReference type="SMART" id="SM00987">
    <property type="entry name" value="UreE_C"/>
    <property type="match status" value="1"/>
</dbReference>
<dbReference type="PROSITE" id="PS00130">
    <property type="entry name" value="U_DNA_GLYCOSYLASE"/>
    <property type="match status" value="1"/>
</dbReference>
<sequence>MTSAASGAPSLGPAGEGSAGAPTPPSALAPAPAPAPAPARRSPPPPPEGAAPPKRRRPNGIPACVTALEDQRAISWDAFAADFGVPEAWRRVLEPELAMPYLRHALREYERRSRAERVLPPKPDIFAWTRHAAPEDIKVVILGQDPYHSCGQAHGLAFSVNRGIPIPPSLQNIYAAVQRNFPGTPRPQHGCLEAWARRGVLLLNTSLTVRSGAPGSHAGLGWDRLVRAVLTRLSAEGGPLVFMLWGAHAQRAFGAAGKRHLVLTHSHPSPLSRAPFVHCTHFAEANAFLERHGRGGIDWSVA</sequence>
<dbReference type="SMART" id="SM00986">
    <property type="entry name" value="UDG"/>
    <property type="match status" value="1"/>
</dbReference>
<dbReference type="SUPFAM" id="SSF52141">
    <property type="entry name" value="Uracil-DNA glycosylase-like"/>
    <property type="match status" value="1"/>
</dbReference>
<evidence type="ECO:0000256" key="7">
    <source>
        <dbReference type="SAM" id="MobiDB-lite"/>
    </source>
</evidence>
<dbReference type="GO" id="GO:0004844">
    <property type="term" value="F:uracil DNA N-glycosylase activity"/>
    <property type="evidence" value="ECO:0007669"/>
    <property type="project" value="InterPro"/>
</dbReference>
<accession>A0A5B8LDN2</accession>
<dbReference type="Gene3D" id="3.40.470.10">
    <property type="entry name" value="Uracil-DNA glycosylase-like domain"/>
    <property type="match status" value="1"/>
</dbReference>
<dbReference type="CDD" id="cd10027">
    <property type="entry name" value="UDG-F1-like"/>
    <property type="match status" value="1"/>
</dbReference>
<dbReference type="NCBIfam" id="NF003588">
    <property type="entry name" value="PRK05254.1-1"/>
    <property type="match status" value="1"/>
</dbReference>
<dbReference type="EMBL" id="MK391479">
    <property type="protein sequence ID" value="QDZ06036.1"/>
    <property type="molecule type" value="Genomic_DNA"/>
</dbReference>
<comment type="similarity">
    <text evidence="1">Belongs to the uracil-DNA glycosylase (UDG) superfamily. UNG family.</text>
</comment>
<dbReference type="NCBIfam" id="NF003589">
    <property type="entry name" value="PRK05254.1-2"/>
    <property type="match status" value="1"/>
</dbReference>
<evidence type="ECO:0000256" key="1">
    <source>
        <dbReference type="ARBA" id="ARBA00008184"/>
    </source>
</evidence>
<feature type="active site" description="Proton acceptor" evidence="6">
    <location>
        <position position="145"/>
    </location>
</feature>
<dbReference type="HAMAP" id="MF_00148">
    <property type="entry name" value="UDG"/>
    <property type="match status" value="1"/>
</dbReference>
<feature type="compositionally biased region" description="Low complexity" evidence="7">
    <location>
        <begin position="1"/>
        <end position="13"/>
    </location>
</feature>
<name>A0A5B8LDN2_9ALPH</name>
<keyword evidence="2" id="KW-1048">Host nucleus</keyword>
<dbReference type="InterPro" id="IPR005122">
    <property type="entry name" value="Uracil-DNA_glycosylase-like"/>
</dbReference>
<dbReference type="Pfam" id="PF03167">
    <property type="entry name" value="UDG"/>
    <property type="match status" value="1"/>
</dbReference>
<feature type="domain" description="Uracil-DNA glycosylase-like" evidence="8">
    <location>
        <begin position="130"/>
        <end position="289"/>
    </location>
</feature>
<dbReference type="InterPro" id="IPR018085">
    <property type="entry name" value="Ura-DNA_Glyclase_AS"/>
</dbReference>
<evidence type="ECO:0000259" key="8">
    <source>
        <dbReference type="SMART" id="SM00986"/>
    </source>
</evidence>
<evidence type="ECO:0000256" key="6">
    <source>
        <dbReference type="PROSITE-ProRule" id="PRU10072"/>
    </source>
</evidence>
<evidence type="ECO:0000256" key="2">
    <source>
        <dbReference type="ARBA" id="ARBA00022562"/>
    </source>
</evidence>
<dbReference type="NCBIfam" id="TIGR00628">
    <property type="entry name" value="ung"/>
    <property type="match status" value="1"/>
</dbReference>
<evidence type="ECO:0000256" key="4">
    <source>
        <dbReference type="ARBA" id="ARBA00022801"/>
    </source>
</evidence>
<dbReference type="InterPro" id="IPR002043">
    <property type="entry name" value="UDG_fam1"/>
</dbReference>
<dbReference type="NCBIfam" id="NF003592">
    <property type="entry name" value="PRK05254.1-5"/>
    <property type="match status" value="1"/>
</dbReference>
<proteinExistence type="inferred from homology"/>